<reference evidence="3 5" key="1">
    <citation type="journal article" date="2017" name="Nature">
        <title>The sunflower genome provides insights into oil metabolism, flowering and Asterid evolution.</title>
        <authorList>
            <person name="Badouin H."/>
            <person name="Gouzy J."/>
            <person name="Grassa C.J."/>
            <person name="Murat F."/>
            <person name="Staton S.E."/>
            <person name="Cottret L."/>
            <person name="Lelandais-Briere C."/>
            <person name="Owens G.L."/>
            <person name="Carrere S."/>
            <person name="Mayjonade B."/>
            <person name="Legrand L."/>
            <person name="Gill N."/>
            <person name="Kane N.C."/>
            <person name="Bowers J.E."/>
            <person name="Hubner S."/>
            <person name="Bellec A."/>
            <person name="Berard A."/>
            <person name="Berges H."/>
            <person name="Blanchet N."/>
            <person name="Boniface M.C."/>
            <person name="Brunel D."/>
            <person name="Catrice O."/>
            <person name="Chaidir N."/>
            <person name="Claudel C."/>
            <person name="Donnadieu C."/>
            <person name="Faraut T."/>
            <person name="Fievet G."/>
            <person name="Helmstetter N."/>
            <person name="King M."/>
            <person name="Knapp S.J."/>
            <person name="Lai Z."/>
            <person name="Le Paslier M.C."/>
            <person name="Lippi Y."/>
            <person name="Lorenzon L."/>
            <person name="Mandel J.R."/>
            <person name="Marage G."/>
            <person name="Marchand G."/>
            <person name="Marquand E."/>
            <person name="Bret-Mestries E."/>
            <person name="Morien E."/>
            <person name="Nambeesan S."/>
            <person name="Nguyen T."/>
            <person name="Pegot-Espagnet P."/>
            <person name="Pouilly N."/>
            <person name="Raftis F."/>
            <person name="Sallet E."/>
            <person name="Schiex T."/>
            <person name="Thomas J."/>
            <person name="Vandecasteele C."/>
            <person name="Vares D."/>
            <person name="Vear F."/>
            <person name="Vautrin S."/>
            <person name="Crespi M."/>
            <person name="Mangin B."/>
            <person name="Burke J.M."/>
            <person name="Salse J."/>
            <person name="Munos S."/>
            <person name="Vincourt P."/>
            <person name="Rieseberg L.H."/>
            <person name="Langlade N.B."/>
        </authorList>
    </citation>
    <scope>NUCLEOTIDE SEQUENCE [LARGE SCALE GENOMIC DNA]</scope>
    <source>
        <strain evidence="5">cv. SF193</strain>
        <tissue evidence="3">Leaves</tissue>
    </source>
</reference>
<evidence type="ECO:0000313" key="4">
    <source>
        <dbReference type="EMBL" id="OTG29111.1"/>
    </source>
</evidence>
<dbReference type="Pfam" id="PF04059">
    <property type="entry name" value="RRM_2"/>
    <property type="match status" value="1"/>
</dbReference>
<dbReference type="EMBL" id="CM007893">
    <property type="protein sequence ID" value="OTG29111.1"/>
    <property type="molecule type" value="Genomic_DNA"/>
</dbReference>
<proteinExistence type="predicted"/>
<dbReference type="SUPFAM" id="SSF54928">
    <property type="entry name" value="RNA-binding domain, RBD"/>
    <property type="match status" value="1"/>
</dbReference>
<evidence type="ECO:0000313" key="3">
    <source>
        <dbReference type="EMBL" id="KAF5811416.1"/>
    </source>
</evidence>
<feature type="domain" description="Mei2-like C-terminal RNA recognition motif" evidence="2">
    <location>
        <begin position="230"/>
        <end position="337"/>
    </location>
</feature>
<evidence type="ECO:0000256" key="1">
    <source>
        <dbReference type="SAM" id="MobiDB-lite"/>
    </source>
</evidence>
<dbReference type="InterPro" id="IPR007201">
    <property type="entry name" value="Mei2-like_Rrm_C"/>
</dbReference>
<sequence length="379" mass="43383">MDADDNDSGASNDSTISQQSINDLAPPNSPANQDVILLTDIEDFMDDYGVNPMYNGDHLEAFFNGWSERGVRFKDSMEVLERLEDLRDTFLMNFKRENQGENVEDEMDVHQRELYRLSKGIWGGNDDQGVDMEEDEGVDMEEDEGVDMEVPHPLNPHAPPFYPSRFHHVNQRPPPVTNTGNQKVVRYYSLTPVPTGPRNRLCGFTRRRGIQPVGRKVREVIPLNPDEHSTSVMIRNIPNNYTSLLVEFLENHCKHENEKAGNTIRSAFDFVYLPVDFKHRLNAGYAFVNFTTSEAARRFHVSVKGKKWDLFRSKKIADVSRARIQVVAGKDALVKNFERMRLCSPSWEYLPVWFEPPRDGCMMGSSSKMHTVGEVQVGR</sequence>
<keyword evidence="5" id="KW-1185">Reference proteome</keyword>
<accession>A0A251V3C7</accession>
<feature type="region of interest" description="Disordered" evidence="1">
    <location>
        <begin position="1"/>
        <end position="31"/>
    </location>
</feature>
<organism evidence="4 5">
    <name type="scientific">Helianthus annuus</name>
    <name type="common">Common sunflower</name>
    <dbReference type="NCBI Taxonomy" id="4232"/>
    <lineage>
        <taxon>Eukaryota</taxon>
        <taxon>Viridiplantae</taxon>
        <taxon>Streptophyta</taxon>
        <taxon>Embryophyta</taxon>
        <taxon>Tracheophyta</taxon>
        <taxon>Spermatophyta</taxon>
        <taxon>Magnoliopsida</taxon>
        <taxon>eudicotyledons</taxon>
        <taxon>Gunneridae</taxon>
        <taxon>Pentapetalae</taxon>
        <taxon>asterids</taxon>
        <taxon>campanulids</taxon>
        <taxon>Asterales</taxon>
        <taxon>Asteraceae</taxon>
        <taxon>Asteroideae</taxon>
        <taxon>Heliantheae alliance</taxon>
        <taxon>Heliantheae</taxon>
        <taxon>Helianthus</taxon>
    </lineage>
</organism>
<dbReference type="AlphaFoldDB" id="A0A251V3C7"/>
<dbReference type="GO" id="GO:0003723">
    <property type="term" value="F:RNA binding"/>
    <property type="evidence" value="ECO:0000318"/>
    <property type="project" value="GO_Central"/>
</dbReference>
<dbReference type="InParanoid" id="A0A251V3C7"/>
<dbReference type="STRING" id="4232.A0A251V3C7"/>
<name>A0A251V3C7_HELAN</name>
<gene>
    <name evidence="4" type="ORF">HannXRQ_Chr04g0118671</name>
    <name evidence="3" type="ORF">HanXRQr2_Chr04g0181131</name>
</gene>
<dbReference type="Gramene" id="mRNA:HanXRQr2_Chr04g0181131">
    <property type="protein sequence ID" value="mRNA:HanXRQr2_Chr04g0181131"/>
    <property type="gene ID" value="HanXRQr2_Chr04g0181131"/>
</dbReference>
<dbReference type="Gene3D" id="3.30.70.330">
    <property type="match status" value="1"/>
</dbReference>
<dbReference type="GO" id="GO:1990904">
    <property type="term" value="C:ribonucleoprotein complex"/>
    <property type="evidence" value="ECO:0000318"/>
    <property type="project" value="GO_Central"/>
</dbReference>
<dbReference type="InterPro" id="IPR012677">
    <property type="entry name" value="Nucleotide-bd_a/b_plait_sf"/>
</dbReference>
<reference evidence="3" key="3">
    <citation type="submission" date="2020-06" db="EMBL/GenBank/DDBJ databases">
        <title>Helianthus annuus Genome sequencing and assembly Release 2.</title>
        <authorList>
            <person name="Gouzy J."/>
            <person name="Langlade N."/>
            <person name="Munos S."/>
        </authorList>
    </citation>
    <scope>NUCLEOTIDE SEQUENCE</scope>
    <source>
        <tissue evidence="3">Leaves</tissue>
    </source>
</reference>
<evidence type="ECO:0000259" key="2">
    <source>
        <dbReference type="Pfam" id="PF04059"/>
    </source>
</evidence>
<dbReference type="Proteomes" id="UP000215914">
    <property type="component" value="Chromosome 4"/>
</dbReference>
<dbReference type="InterPro" id="IPR035979">
    <property type="entry name" value="RBD_domain_sf"/>
</dbReference>
<protein>
    <submittedName>
        <fullName evidence="3">Mei2-like protein</fullName>
    </submittedName>
    <submittedName>
        <fullName evidence="4">Putative RNA recognition motif 2, Nucleotide-binding alpha-beta plait domain protein</fullName>
    </submittedName>
</protein>
<evidence type="ECO:0000313" key="5">
    <source>
        <dbReference type="Proteomes" id="UP000215914"/>
    </source>
</evidence>
<dbReference type="EMBL" id="MNCJ02000319">
    <property type="protein sequence ID" value="KAF5811416.1"/>
    <property type="molecule type" value="Genomic_DNA"/>
</dbReference>
<reference evidence="4" key="2">
    <citation type="submission" date="2017-02" db="EMBL/GenBank/DDBJ databases">
        <title>Sunflower complete genome.</title>
        <authorList>
            <person name="Langlade N."/>
            <person name="Munos S."/>
        </authorList>
    </citation>
    <scope>NUCLEOTIDE SEQUENCE [LARGE SCALE GENOMIC DNA]</scope>
    <source>
        <tissue evidence="4">Leaves</tissue>
    </source>
</reference>